<proteinExistence type="predicted"/>
<reference evidence="2" key="1">
    <citation type="submission" date="2023-07" db="EMBL/GenBank/DDBJ databases">
        <title>A draft genome of Kazachstania heterogenica Y-27499.</title>
        <authorList>
            <person name="Donic C."/>
            <person name="Kralova J.S."/>
            <person name="Fidel L."/>
            <person name="Ben-Dor S."/>
            <person name="Jung S."/>
        </authorList>
    </citation>
    <scope>NUCLEOTIDE SEQUENCE [LARGE SCALE GENOMIC DNA]</scope>
    <source>
        <strain evidence="2">Y27499</strain>
    </source>
</reference>
<evidence type="ECO:0000313" key="2">
    <source>
        <dbReference type="Proteomes" id="UP001306508"/>
    </source>
</evidence>
<evidence type="ECO:0000313" key="1">
    <source>
        <dbReference type="EMBL" id="KAK5781184.1"/>
    </source>
</evidence>
<dbReference type="AlphaFoldDB" id="A0AAN7ZSX8"/>
<gene>
    <name evidence="1" type="ORF">RI543_001579</name>
</gene>
<accession>A0AAN7ZSX8</accession>
<keyword evidence="2" id="KW-1185">Reference proteome</keyword>
<dbReference type="Proteomes" id="UP001306508">
    <property type="component" value="Unassembled WGS sequence"/>
</dbReference>
<comment type="caution">
    <text evidence="1">The sequence shown here is derived from an EMBL/GenBank/DDBJ whole genome shotgun (WGS) entry which is preliminary data.</text>
</comment>
<dbReference type="EMBL" id="JAWIZZ010000038">
    <property type="protein sequence ID" value="KAK5781184.1"/>
    <property type="molecule type" value="Genomic_DNA"/>
</dbReference>
<protein>
    <submittedName>
        <fullName evidence="1">Uncharacterized protein</fullName>
    </submittedName>
</protein>
<organism evidence="1 2">
    <name type="scientific">Arxiozyma heterogenica</name>
    <dbReference type="NCBI Taxonomy" id="278026"/>
    <lineage>
        <taxon>Eukaryota</taxon>
        <taxon>Fungi</taxon>
        <taxon>Dikarya</taxon>
        <taxon>Ascomycota</taxon>
        <taxon>Saccharomycotina</taxon>
        <taxon>Saccharomycetes</taxon>
        <taxon>Saccharomycetales</taxon>
        <taxon>Saccharomycetaceae</taxon>
        <taxon>Arxiozyma</taxon>
    </lineage>
</organism>
<name>A0AAN7ZSX8_9SACH</name>
<sequence>MRFKNLSNIHTLGNDFLVKRENTLDYMHSSKILPFVSGNVRMHNTMEATYIFTAGYSLFNTINSCKDWSTGGTNGKWDCVVGAISTNVLIGSFVNSKANTYITLANRLAENGIHIPGFVKGDINYGYELLNAAARSLIAGTPHSAAALLYPNGSFVANVQTGHPVFVLKNPYSDCYHFSTMKANNTHHSFRIATSQSNYISKKRDEQFDLENFSQGGTEFGEQRIESNSVAGINSSGDFGTLDHQLSCELDPSSHSNQFIVWDYNHNIAISSKWFHTFQYNPYQDIYSEIIPYLGTKAPNM</sequence>